<proteinExistence type="predicted"/>
<evidence type="ECO:0000313" key="4">
    <source>
        <dbReference type="EMBL" id="MBF1713791.1"/>
    </source>
</evidence>
<dbReference type="SMART" id="SM00901">
    <property type="entry name" value="FRG"/>
    <property type="match status" value="1"/>
</dbReference>
<feature type="region of interest" description="Disordered" evidence="2">
    <location>
        <begin position="253"/>
        <end position="288"/>
    </location>
</feature>
<dbReference type="Proteomes" id="UP000721045">
    <property type="component" value="Unassembled WGS sequence"/>
</dbReference>
<comment type="caution">
    <text evidence="4">The sequence shown here is derived from an EMBL/GenBank/DDBJ whole genome shotgun (WGS) entry which is preliminary data.</text>
</comment>
<sequence>MSGKGNDTIENQKAIKIFYKSMYDLFNHSNNDNKLIDKIIFNDIKLTIFCEVRKDEVSRIPETEEKTSENSHLHYLEPTAASNSFEKSRFIVKEIDYNDQQNLKGHIEFLSENLQQSFFDIFKKKHQKDFAAWVYQHIANREEKKKASRKKIIQKIIRESKSFEDLYLQVREYFIEVNEGLIYDFEYFSNRMLSYILSSLSREQVKLLEERKLQITLDDSEDYDLLLKENISNLEINNFLTDIYKNIKNNKSSEEDCNKSEIGGDDDETSATTKDCSSKQQNRESENVENYKEKVAILNVVAEVYKLNNKIKCDYYHREGYGTIKSGWTIFYTLKELISIFDGRRTKTENIVLNNSSSDLIVSRFKYNYFRGYSNNKHDAIPAVFRNRTYHGEKKSDQFYSKFEGLYQKIAREYPEELEYDSKIESSKRNDAFSRLQHYGFGTCLLDMSRNPYTALLFMIDGEDFHTPKFELFEIEEEKHRDNNIVYLPEKFQKNKRLIAQNGAFLHYEKLFKFLYNLLEKKEDVDQTIEYVKENLKELEKDVERINRITVVIEVSKNSDSEFFKNNIKNIIEAADNLKYDKEVDANENTYIGNLEKRFEPLKNTVNLVDKTLQGTDQYTLLKNYLKAKLDEYGHSKRSLFPDFQNYVSYENGRYKRPEEKSPFDK</sequence>
<evidence type="ECO:0000313" key="5">
    <source>
        <dbReference type="Proteomes" id="UP000721045"/>
    </source>
</evidence>
<gene>
    <name evidence="4" type="ORF">HXO88_08735</name>
</gene>
<reference evidence="4" key="1">
    <citation type="submission" date="2020-04" db="EMBL/GenBank/DDBJ databases">
        <title>Deep metagenomics examines the oral microbiome during advanced dental caries in children, revealing novel taxa and co-occurrences with host molecules.</title>
        <authorList>
            <person name="Baker J.L."/>
            <person name="Morton J.T."/>
            <person name="Dinis M."/>
            <person name="Alvarez R."/>
            <person name="Tran N.C."/>
            <person name="Knight R."/>
            <person name="Edlund A."/>
        </authorList>
    </citation>
    <scope>NUCLEOTIDE SEQUENCE</scope>
    <source>
        <strain evidence="4">JCVI_23_bin.22</strain>
    </source>
</reference>
<feature type="compositionally biased region" description="Polar residues" evidence="2">
    <location>
        <begin position="270"/>
        <end position="280"/>
    </location>
</feature>
<keyword evidence="1" id="KW-0175">Coiled coil</keyword>
<dbReference type="InterPro" id="IPR014966">
    <property type="entry name" value="FRG-dom"/>
</dbReference>
<organism evidence="4 5">
    <name type="scientific">Streptococcus intermedius</name>
    <dbReference type="NCBI Taxonomy" id="1338"/>
    <lineage>
        <taxon>Bacteria</taxon>
        <taxon>Bacillati</taxon>
        <taxon>Bacillota</taxon>
        <taxon>Bacilli</taxon>
        <taxon>Lactobacillales</taxon>
        <taxon>Streptococcaceae</taxon>
        <taxon>Streptococcus</taxon>
        <taxon>Streptococcus anginosus group</taxon>
    </lineage>
</organism>
<protein>
    <submittedName>
        <fullName evidence="4">FRG domain-containing protein</fullName>
    </submittedName>
</protein>
<evidence type="ECO:0000256" key="2">
    <source>
        <dbReference type="SAM" id="MobiDB-lite"/>
    </source>
</evidence>
<evidence type="ECO:0000259" key="3">
    <source>
        <dbReference type="SMART" id="SM00901"/>
    </source>
</evidence>
<dbReference type="AlphaFoldDB" id="A0A930RD67"/>
<name>A0A930RD67_STRIT</name>
<feature type="coiled-coil region" evidence="1">
    <location>
        <begin position="522"/>
        <end position="549"/>
    </location>
</feature>
<dbReference type="EMBL" id="JABZYP010000050">
    <property type="protein sequence ID" value="MBF1713791.1"/>
    <property type="molecule type" value="Genomic_DNA"/>
</dbReference>
<dbReference type="Pfam" id="PF08867">
    <property type="entry name" value="FRG"/>
    <property type="match status" value="1"/>
</dbReference>
<feature type="domain" description="FRG" evidence="3">
    <location>
        <begin position="363"/>
        <end position="487"/>
    </location>
</feature>
<accession>A0A930RD67</accession>
<evidence type="ECO:0000256" key="1">
    <source>
        <dbReference type="SAM" id="Coils"/>
    </source>
</evidence>